<reference evidence="1 2" key="1">
    <citation type="submission" date="2018-06" db="EMBL/GenBank/DDBJ databases">
        <authorList>
            <consortium name="Pathogen Informatics"/>
            <person name="Doyle S."/>
        </authorList>
    </citation>
    <scope>NUCLEOTIDE SEQUENCE [LARGE SCALE GENOMIC DNA]</scope>
    <source>
        <strain evidence="1 2">NCTC11470</strain>
    </source>
</reference>
<dbReference type="Proteomes" id="UP000254835">
    <property type="component" value="Unassembled WGS sequence"/>
</dbReference>
<dbReference type="EMBL" id="UHJA01000001">
    <property type="protein sequence ID" value="SUP76200.1"/>
    <property type="molecule type" value="Genomic_DNA"/>
</dbReference>
<organism evidence="1 2">
    <name type="scientific">Yersinia frederiksenii</name>
    <dbReference type="NCBI Taxonomy" id="29484"/>
    <lineage>
        <taxon>Bacteria</taxon>
        <taxon>Pseudomonadati</taxon>
        <taxon>Pseudomonadota</taxon>
        <taxon>Gammaproteobacteria</taxon>
        <taxon>Enterobacterales</taxon>
        <taxon>Yersiniaceae</taxon>
        <taxon>Yersinia</taxon>
    </lineage>
</organism>
<gene>
    <name evidence="1" type="ORF">NCTC11470_01227</name>
</gene>
<evidence type="ECO:0000313" key="1">
    <source>
        <dbReference type="EMBL" id="SUP76200.1"/>
    </source>
</evidence>
<name>A0A380PRJ2_YERFR</name>
<proteinExistence type="predicted"/>
<dbReference type="AlphaFoldDB" id="A0A380PRJ2"/>
<sequence>MLYLATLSGEKFSQNDLFKMSALVITWCRSRVLYLKVKVQNLTDYQRVNSFYRIFLLF</sequence>
<accession>A0A380PRJ2</accession>
<evidence type="ECO:0000313" key="2">
    <source>
        <dbReference type="Proteomes" id="UP000254835"/>
    </source>
</evidence>
<protein>
    <submittedName>
        <fullName evidence="1">Uncharacterized protein</fullName>
    </submittedName>
</protein>